<evidence type="ECO:0000313" key="2">
    <source>
        <dbReference type="EMBL" id="PZV37907.1"/>
    </source>
</evidence>
<name>A0A2W7C4U6_9HYPH</name>
<feature type="domain" description="NrtR DNA-binding winged helix" evidence="1">
    <location>
        <begin position="241"/>
        <end position="301"/>
    </location>
</feature>
<reference evidence="3" key="1">
    <citation type="submission" date="2017-03" db="EMBL/GenBank/DDBJ databases">
        <authorList>
            <person name="Safronova V.I."/>
            <person name="Sazanova A.L."/>
            <person name="Chirak E.R."/>
        </authorList>
    </citation>
    <scope>NUCLEOTIDE SEQUENCE [LARGE SCALE GENOMIC DNA]</scope>
    <source>
        <strain evidence="3">Ach-343</strain>
    </source>
</reference>
<comment type="caution">
    <text evidence="2">The sequence shown here is derived from an EMBL/GenBank/DDBJ whole genome shotgun (WGS) entry which is preliminary data.</text>
</comment>
<gene>
    <name evidence="2" type="ORF">B5V02_16785</name>
</gene>
<dbReference type="AlphaFoldDB" id="A0A2W7C4U6"/>
<dbReference type="Proteomes" id="UP000248616">
    <property type="component" value="Unassembled WGS sequence"/>
</dbReference>
<dbReference type="SUPFAM" id="SSF55811">
    <property type="entry name" value="Nudix"/>
    <property type="match status" value="1"/>
</dbReference>
<dbReference type="RefSeq" id="WP_111545241.1">
    <property type="nucleotide sequence ID" value="NZ_JBHLYT010000060.1"/>
</dbReference>
<protein>
    <recommendedName>
        <fullName evidence="1">NrtR DNA-binding winged helix domain-containing protein</fullName>
    </recommendedName>
</protein>
<dbReference type="InterPro" id="IPR036390">
    <property type="entry name" value="WH_DNA-bd_sf"/>
</dbReference>
<accession>A0A2W7C4U6</accession>
<dbReference type="InterPro" id="IPR015797">
    <property type="entry name" value="NUDIX_hydrolase-like_dom_sf"/>
</dbReference>
<organism evidence="2 3">
    <name type="scientific">Mesorhizobium kowhaii</name>
    <dbReference type="NCBI Taxonomy" id="1300272"/>
    <lineage>
        <taxon>Bacteria</taxon>
        <taxon>Pseudomonadati</taxon>
        <taxon>Pseudomonadota</taxon>
        <taxon>Alphaproteobacteria</taxon>
        <taxon>Hyphomicrobiales</taxon>
        <taxon>Phyllobacteriaceae</taxon>
        <taxon>Mesorhizobium</taxon>
    </lineage>
</organism>
<dbReference type="EMBL" id="MZXV01000032">
    <property type="protein sequence ID" value="PZV37907.1"/>
    <property type="molecule type" value="Genomic_DNA"/>
</dbReference>
<dbReference type="Pfam" id="PF21906">
    <property type="entry name" value="WHD_NrtR"/>
    <property type="match status" value="1"/>
</dbReference>
<keyword evidence="3" id="KW-1185">Reference proteome</keyword>
<dbReference type="SUPFAM" id="SSF46785">
    <property type="entry name" value="Winged helix' DNA-binding domain"/>
    <property type="match status" value="1"/>
</dbReference>
<dbReference type="InterPro" id="IPR054105">
    <property type="entry name" value="WHD_NrtR"/>
</dbReference>
<dbReference type="OrthoDB" id="9786141at2"/>
<dbReference type="Gene3D" id="3.90.79.10">
    <property type="entry name" value="Nucleoside Triphosphate Pyrophosphohydrolase"/>
    <property type="match status" value="1"/>
</dbReference>
<dbReference type="CDD" id="cd18873">
    <property type="entry name" value="NUDIX_NadM_like"/>
    <property type="match status" value="1"/>
</dbReference>
<dbReference type="Gene3D" id="1.10.10.10">
    <property type="entry name" value="Winged helix-like DNA-binding domain superfamily/Winged helix DNA-binding domain"/>
    <property type="match status" value="1"/>
</dbReference>
<evidence type="ECO:0000259" key="1">
    <source>
        <dbReference type="Pfam" id="PF21906"/>
    </source>
</evidence>
<dbReference type="InterPro" id="IPR011213">
    <property type="entry name" value="NMN_biosyn"/>
</dbReference>
<proteinExistence type="predicted"/>
<dbReference type="InterPro" id="IPR036388">
    <property type="entry name" value="WH-like_DNA-bd_sf"/>
</dbReference>
<sequence length="321" mass="36467">MQDTTTQATKRAATTNRSRAVSADLIAVVIAVTNGEPRVLTIGQADALPSGPFELGHRSLQSGLRAWVERQTGHPLGYIEQLYTFADRDRIGDERVQISISYLGLTREEQAERSPTHGWRGWYDYFPWEDHRAGVPSVLPDILMPRLLVWTDEAEDMNMRRDRRQRVAYAFGLDDRDWNEELVLQRYELLYEAALVAEATRHSDDGSPLSVSGRPMIADHRRILATGIARLRTKIKYRPVVFELMPPAFTLLQLQRTVEALAGRLVHKPNFRRLIEQQDLVEETGETVADTGGRPAKRFRFRQTVLAERAVAGTKLPLSRA</sequence>
<evidence type="ECO:0000313" key="3">
    <source>
        <dbReference type="Proteomes" id="UP000248616"/>
    </source>
</evidence>
<dbReference type="PIRSF" id="PIRSF019423">
    <property type="entry name" value="NMN_biosyn"/>
    <property type="match status" value="1"/>
</dbReference>